<keyword evidence="7" id="KW-1133">Transmembrane helix</keyword>
<feature type="transmembrane region" description="Helical" evidence="7">
    <location>
        <begin position="150"/>
        <end position="168"/>
    </location>
</feature>
<dbReference type="CDD" id="cd00156">
    <property type="entry name" value="REC"/>
    <property type="match status" value="1"/>
</dbReference>
<evidence type="ECO:0000256" key="2">
    <source>
        <dbReference type="ARBA" id="ARBA00012438"/>
    </source>
</evidence>
<keyword evidence="7" id="KW-0472">Membrane</keyword>
<evidence type="ECO:0000259" key="8">
    <source>
        <dbReference type="PROSITE" id="PS50109"/>
    </source>
</evidence>
<dbReference type="InterPro" id="IPR003594">
    <property type="entry name" value="HATPase_dom"/>
</dbReference>
<dbReference type="Pfam" id="PF02518">
    <property type="entry name" value="HATPase_c"/>
    <property type="match status" value="1"/>
</dbReference>
<dbReference type="RefSeq" id="WP_222990954.1">
    <property type="nucleotide sequence ID" value="NZ_JAINVV010000008.1"/>
</dbReference>
<evidence type="ECO:0000256" key="6">
    <source>
        <dbReference type="PROSITE-ProRule" id="PRU00169"/>
    </source>
</evidence>
<feature type="transmembrane region" description="Helical" evidence="7">
    <location>
        <begin position="124"/>
        <end position="143"/>
    </location>
</feature>
<dbReference type="PROSITE" id="PS50109">
    <property type="entry name" value="HIS_KIN"/>
    <property type="match status" value="1"/>
</dbReference>
<dbReference type="InterPro" id="IPR005467">
    <property type="entry name" value="His_kinase_dom"/>
</dbReference>
<dbReference type="PRINTS" id="PR00344">
    <property type="entry name" value="BCTRLSENSOR"/>
</dbReference>
<dbReference type="Pfam" id="PF00072">
    <property type="entry name" value="Response_reg"/>
    <property type="match status" value="1"/>
</dbReference>
<keyword evidence="7" id="KW-0812">Transmembrane</keyword>
<dbReference type="SMART" id="SM00387">
    <property type="entry name" value="HATPase_c"/>
    <property type="match status" value="1"/>
</dbReference>
<evidence type="ECO:0000259" key="9">
    <source>
        <dbReference type="PROSITE" id="PS50110"/>
    </source>
</evidence>
<evidence type="ECO:0000256" key="3">
    <source>
        <dbReference type="ARBA" id="ARBA00022553"/>
    </source>
</evidence>
<dbReference type="InterPro" id="IPR001789">
    <property type="entry name" value="Sig_transdc_resp-reg_receiver"/>
</dbReference>
<dbReference type="Gene3D" id="3.40.50.2300">
    <property type="match status" value="1"/>
</dbReference>
<evidence type="ECO:0000256" key="1">
    <source>
        <dbReference type="ARBA" id="ARBA00000085"/>
    </source>
</evidence>
<dbReference type="PANTHER" id="PTHR43047:SF9">
    <property type="entry name" value="HISTIDINE KINASE"/>
    <property type="match status" value="1"/>
</dbReference>
<feature type="domain" description="Histidine kinase" evidence="8">
    <location>
        <begin position="237"/>
        <end position="450"/>
    </location>
</feature>
<evidence type="ECO:0000256" key="7">
    <source>
        <dbReference type="SAM" id="Phobius"/>
    </source>
</evidence>
<keyword evidence="11" id="KW-1185">Reference proteome</keyword>
<comment type="caution">
    <text evidence="10">The sequence shown here is derived from an EMBL/GenBank/DDBJ whole genome shotgun (WGS) entry which is preliminary data.</text>
</comment>
<evidence type="ECO:0000313" key="10">
    <source>
        <dbReference type="EMBL" id="MBY8823842.1"/>
    </source>
</evidence>
<name>A0ABS7PR73_9SPHN</name>
<dbReference type="EC" id="2.7.13.3" evidence="2"/>
<accession>A0ABS7PR73</accession>
<dbReference type="Gene3D" id="3.30.565.10">
    <property type="entry name" value="Histidine kinase-like ATPase, C-terminal domain"/>
    <property type="match status" value="1"/>
</dbReference>
<evidence type="ECO:0000313" key="11">
    <source>
        <dbReference type="Proteomes" id="UP000706039"/>
    </source>
</evidence>
<proteinExistence type="predicted"/>
<dbReference type="SUPFAM" id="SSF52172">
    <property type="entry name" value="CheY-like"/>
    <property type="match status" value="1"/>
</dbReference>
<feature type="modified residue" description="4-aspartylphosphate" evidence="6">
    <location>
        <position position="527"/>
    </location>
</feature>
<dbReference type="PANTHER" id="PTHR43047">
    <property type="entry name" value="TWO-COMPONENT HISTIDINE PROTEIN KINASE"/>
    <property type="match status" value="1"/>
</dbReference>
<feature type="transmembrane region" description="Helical" evidence="7">
    <location>
        <begin position="174"/>
        <end position="193"/>
    </location>
</feature>
<keyword evidence="4" id="KW-0808">Transferase</keyword>
<dbReference type="Proteomes" id="UP000706039">
    <property type="component" value="Unassembled WGS sequence"/>
</dbReference>
<dbReference type="InterPro" id="IPR003661">
    <property type="entry name" value="HisK_dim/P_dom"/>
</dbReference>
<dbReference type="InterPro" id="IPR036890">
    <property type="entry name" value="HATPase_C_sf"/>
</dbReference>
<dbReference type="EMBL" id="JAINVV010000008">
    <property type="protein sequence ID" value="MBY8823842.1"/>
    <property type="molecule type" value="Genomic_DNA"/>
</dbReference>
<organism evidence="10 11">
    <name type="scientific">Sphingomonas colocasiae</name>
    <dbReference type="NCBI Taxonomy" id="1848973"/>
    <lineage>
        <taxon>Bacteria</taxon>
        <taxon>Pseudomonadati</taxon>
        <taxon>Pseudomonadota</taxon>
        <taxon>Alphaproteobacteria</taxon>
        <taxon>Sphingomonadales</taxon>
        <taxon>Sphingomonadaceae</taxon>
        <taxon>Sphingomonas</taxon>
    </lineage>
</organism>
<dbReference type="SMART" id="SM00388">
    <property type="entry name" value="HisKA"/>
    <property type="match status" value="1"/>
</dbReference>
<protein>
    <recommendedName>
        <fullName evidence="2">histidine kinase</fullName>
        <ecNumber evidence="2">2.7.13.3</ecNumber>
    </recommendedName>
</protein>
<feature type="domain" description="Response regulatory" evidence="9">
    <location>
        <begin position="478"/>
        <end position="593"/>
    </location>
</feature>
<evidence type="ECO:0000256" key="4">
    <source>
        <dbReference type="ARBA" id="ARBA00022679"/>
    </source>
</evidence>
<keyword evidence="5 10" id="KW-0418">Kinase</keyword>
<keyword evidence="3 6" id="KW-0597">Phosphoprotein</keyword>
<gene>
    <name evidence="10" type="ORF">K7G82_16170</name>
</gene>
<sequence length="595" mass="64726">MSAASTAISAHDEPISEREVLIEQVRIVYRTVGRAGWTMMFLSIFVAAVLHDQGLPILIWLAVQIALKLATFAEMRWFFSEDSIERNPEGMARRLILSQMPHAAGWASLIWLVAPHATPGEIPFVMVILAGAVSGGVTTYGALPRVHAAYIATFALVQLMTFIYLRAIPGDDPYIQYAPLLSIVFGIGIFMNTRIAGQSYRQSILLRFTNAQLVHRLEKEVRSAEAADAAKSTFLAAASHDLRQPIHALGLFLALLDGSRLNAAQRETLGLARSALRASSEMLDALLDFSRAEAGVIVPRPRTFPINEALRQVEEEIGITADEKKLFYRTRDCDAMVEADPGLVKIILHNLVSNAIRYTTTGGVLIGCRRRGARIMVEVWDSGEGIPADQREAIFSDFVQLGNPERDHRKGLGLGLAIARRLARLIGSEITLASIEGRGSVFRFALPLAPADADGIAGGAPSEPGRALAGGTARSPAHILVIDDDETIRIGLGALLRHAGYSVDTVETIAEGQDSARKHVPDLLICDLRLRAGEDGAEAIRLLRAQSGRRIGALLITGETHPARIAEAAREDIEILYKPTPPDRLLEAIVRELSR</sequence>
<dbReference type="CDD" id="cd00082">
    <property type="entry name" value="HisKA"/>
    <property type="match status" value="1"/>
</dbReference>
<dbReference type="GO" id="GO:0016301">
    <property type="term" value="F:kinase activity"/>
    <property type="evidence" value="ECO:0007669"/>
    <property type="project" value="UniProtKB-KW"/>
</dbReference>
<evidence type="ECO:0000256" key="5">
    <source>
        <dbReference type="ARBA" id="ARBA00022777"/>
    </source>
</evidence>
<dbReference type="SUPFAM" id="SSF55874">
    <property type="entry name" value="ATPase domain of HSP90 chaperone/DNA topoisomerase II/histidine kinase"/>
    <property type="match status" value="1"/>
</dbReference>
<dbReference type="InterPro" id="IPR036097">
    <property type="entry name" value="HisK_dim/P_sf"/>
</dbReference>
<dbReference type="InterPro" id="IPR011006">
    <property type="entry name" value="CheY-like_superfamily"/>
</dbReference>
<dbReference type="Gene3D" id="1.10.287.130">
    <property type="match status" value="1"/>
</dbReference>
<dbReference type="SUPFAM" id="SSF47384">
    <property type="entry name" value="Homodimeric domain of signal transducing histidine kinase"/>
    <property type="match status" value="1"/>
</dbReference>
<dbReference type="Pfam" id="PF00512">
    <property type="entry name" value="HisKA"/>
    <property type="match status" value="1"/>
</dbReference>
<comment type="catalytic activity">
    <reaction evidence="1">
        <text>ATP + protein L-histidine = ADP + protein N-phospho-L-histidine.</text>
        <dbReference type="EC" id="2.7.13.3"/>
    </reaction>
</comment>
<dbReference type="SMART" id="SM00448">
    <property type="entry name" value="REC"/>
    <property type="match status" value="1"/>
</dbReference>
<reference evidence="10 11" key="1">
    <citation type="submission" date="2021-08" db="EMBL/GenBank/DDBJ databases">
        <authorList>
            <person name="Tuo L."/>
        </authorList>
    </citation>
    <scope>NUCLEOTIDE SEQUENCE [LARGE SCALE GENOMIC DNA]</scope>
    <source>
        <strain evidence="10 11">JCM 31229</strain>
    </source>
</reference>
<dbReference type="PROSITE" id="PS50110">
    <property type="entry name" value="RESPONSE_REGULATORY"/>
    <property type="match status" value="1"/>
</dbReference>
<dbReference type="InterPro" id="IPR004358">
    <property type="entry name" value="Sig_transdc_His_kin-like_C"/>
</dbReference>